<organism evidence="1 2">
    <name type="scientific">Vibrio panuliri</name>
    <dbReference type="NCBI Taxonomy" id="1381081"/>
    <lineage>
        <taxon>Bacteria</taxon>
        <taxon>Pseudomonadati</taxon>
        <taxon>Pseudomonadota</taxon>
        <taxon>Gammaproteobacteria</taxon>
        <taxon>Vibrionales</taxon>
        <taxon>Vibrionaceae</taxon>
        <taxon>Vibrio</taxon>
    </lineage>
</organism>
<dbReference type="STRING" id="1381081.BIY22_08910"/>
<evidence type="ECO:0000313" key="1">
    <source>
        <dbReference type="EMBL" id="OLQ88274.1"/>
    </source>
</evidence>
<evidence type="ECO:0000313" key="2">
    <source>
        <dbReference type="Proteomes" id="UP000186313"/>
    </source>
</evidence>
<sequence>MKNCKDEVIAVIEVDDHGTSIRRTKNYDSIFVGLDAYYKHKHVYSNPIVIVTESPHIEEFKVNRVNDFMTGLPVNSRPVNGVSGSNIMNYLIPLIDNSDINLENGKYPVIVLNALHQQCSLGVDTLIHRTKNFLKLWKSHRKFLESRLKTIQPTIVLCACTVGDFYLKDGTKAYGSGREVFSNNFANLLTEEFSLKPCNNLGSHVFMGAFDLSGLVLNIIHKTFGNKVQHIYKTTHPSSWLQRHPVLRKYNTQEYSYENITSSS</sequence>
<dbReference type="OrthoDB" id="5830072at2"/>
<protein>
    <submittedName>
        <fullName evidence="1">Uncharacterized protein</fullName>
    </submittedName>
</protein>
<reference evidence="1 2" key="1">
    <citation type="submission" date="2016-09" db="EMBL/GenBank/DDBJ databases">
        <title>Genomic Taxonomy of the Vibrionaceae.</title>
        <authorList>
            <person name="Gonzalez-Castillo A."/>
            <person name="Gomez-Gil B."/>
            <person name="Enciso-Ibarra K."/>
        </authorList>
    </citation>
    <scope>NUCLEOTIDE SEQUENCE [LARGE SCALE GENOMIC DNA]</scope>
    <source>
        <strain evidence="1 2">CAIM 703</strain>
    </source>
</reference>
<accession>A0A1Q9HEV9</accession>
<proteinExistence type="predicted"/>
<name>A0A1Q9HEV9_9VIBR</name>
<dbReference type="EMBL" id="MJMJ01000023">
    <property type="protein sequence ID" value="OLQ88274.1"/>
    <property type="molecule type" value="Genomic_DNA"/>
</dbReference>
<dbReference type="RefSeq" id="WP_075709442.1">
    <property type="nucleotide sequence ID" value="NZ_MJMJ01000023.1"/>
</dbReference>
<comment type="caution">
    <text evidence="1">The sequence shown here is derived from an EMBL/GenBank/DDBJ whole genome shotgun (WGS) entry which is preliminary data.</text>
</comment>
<dbReference type="Proteomes" id="UP000186313">
    <property type="component" value="Unassembled WGS sequence"/>
</dbReference>
<dbReference type="AlphaFoldDB" id="A0A1Q9HEV9"/>
<gene>
    <name evidence="1" type="ORF">BIY22_08910</name>
</gene>